<keyword evidence="1" id="KW-0677">Repeat</keyword>
<dbReference type="EC" id="3.4.-.-" evidence="3"/>
<name>A0A644TU73_9ZZZZ</name>
<comment type="caution">
    <text evidence="3">The sequence shown here is derived from an EMBL/GenBank/DDBJ whole genome shotgun (WGS) entry which is preliminary data.</text>
</comment>
<dbReference type="GO" id="GO:0006508">
    <property type="term" value="P:proteolysis"/>
    <property type="evidence" value="ECO:0007669"/>
    <property type="project" value="UniProtKB-KW"/>
</dbReference>
<evidence type="ECO:0000256" key="1">
    <source>
        <dbReference type="ARBA" id="ARBA00022737"/>
    </source>
</evidence>
<dbReference type="PANTHER" id="PTHR44858">
    <property type="entry name" value="TETRATRICOPEPTIDE REPEAT PROTEIN 6"/>
    <property type="match status" value="1"/>
</dbReference>
<keyword evidence="2" id="KW-0802">TPR repeat</keyword>
<dbReference type="SUPFAM" id="SSF48452">
    <property type="entry name" value="TPR-like"/>
    <property type="match status" value="1"/>
</dbReference>
<keyword evidence="3" id="KW-0645">Protease</keyword>
<dbReference type="PROSITE" id="PS50005">
    <property type="entry name" value="TPR"/>
    <property type="match status" value="3"/>
</dbReference>
<dbReference type="Pfam" id="PF13414">
    <property type="entry name" value="TPR_11"/>
    <property type="match status" value="1"/>
</dbReference>
<dbReference type="InterPro" id="IPR050498">
    <property type="entry name" value="Ycf3"/>
</dbReference>
<evidence type="ECO:0000313" key="3">
    <source>
        <dbReference type="EMBL" id="MPL69802.1"/>
    </source>
</evidence>
<dbReference type="GO" id="GO:0008233">
    <property type="term" value="F:peptidase activity"/>
    <property type="evidence" value="ECO:0007669"/>
    <property type="project" value="UniProtKB-KW"/>
</dbReference>
<protein>
    <submittedName>
        <fullName evidence="3">Beta-barrel assembly-enhancing protease</fullName>
        <ecNumber evidence="3">3.4.-.-</ecNumber>
    </submittedName>
</protein>
<dbReference type="Pfam" id="PF13181">
    <property type="entry name" value="TPR_8"/>
    <property type="match status" value="2"/>
</dbReference>
<dbReference type="SMART" id="SM00028">
    <property type="entry name" value="TPR"/>
    <property type="match status" value="8"/>
</dbReference>
<dbReference type="Gene3D" id="1.25.40.10">
    <property type="entry name" value="Tetratricopeptide repeat domain"/>
    <property type="match status" value="3"/>
</dbReference>
<dbReference type="PANTHER" id="PTHR44858:SF1">
    <property type="entry name" value="UDP-N-ACETYLGLUCOSAMINE--PEPTIDE N-ACETYLGLUCOSAMINYLTRANSFERASE SPINDLY-RELATED"/>
    <property type="match status" value="1"/>
</dbReference>
<gene>
    <name evidence="3" type="primary">bepA_9</name>
    <name evidence="3" type="ORF">SDC9_15551</name>
</gene>
<dbReference type="InterPro" id="IPR019734">
    <property type="entry name" value="TPR_rpt"/>
</dbReference>
<organism evidence="3">
    <name type="scientific">bioreactor metagenome</name>
    <dbReference type="NCBI Taxonomy" id="1076179"/>
    <lineage>
        <taxon>unclassified sequences</taxon>
        <taxon>metagenomes</taxon>
        <taxon>ecological metagenomes</taxon>
    </lineage>
</organism>
<dbReference type="AlphaFoldDB" id="A0A644TU73"/>
<keyword evidence="3" id="KW-0378">Hydrolase</keyword>
<accession>A0A644TU73</accession>
<evidence type="ECO:0000256" key="2">
    <source>
        <dbReference type="ARBA" id="ARBA00022803"/>
    </source>
</evidence>
<proteinExistence type="predicted"/>
<dbReference type="InterPro" id="IPR011990">
    <property type="entry name" value="TPR-like_helical_dom_sf"/>
</dbReference>
<dbReference type="Pfam" id="PF13432">
    <property type="entry name" value="TPR_16"/>
    <property type="match status" value="1"/>
</dbReference>
<sequence>MTIMSTFSYRSLLSIAAIAVCLFLFGSSCKRSEKSAPAAGQQVSDTIADELTRLNLLVNASPSDAKPYMERAGYFAVKGQENEALADINKALSLDGNNPDVYAALSDVYMYSGKMQRALDALKKAKELAPGVGVYDVKMARLYLAMSDYKQTFNALREGLRKDPDNAEAFFISGLANEEMGDTLKAIDSYQMAVAKNQNYYDALKQLGILMAERKNKLAVDYLRNAARVRPGIPDPLYVLGMYYQENGEPDKALSVYEEILIIDENFKLAHYNKGYVHLVYKEELAEAVSAFSRAIEMDGEYTDAYYNRGFAYELMGDLAGARKDYERVLRMKVNDDKAIEGLNRLDARKQ</sequence>
<dbReference type="EMBL" id="VSSQ01000049">
    <property type="protein sequence ID" value="MPL69802.1"/>
    <property type="molecule type" value="Genomic_DNA"/>
</dbReference>
<reference evidence="3" key="1">
    <citation type="submission" date="2019-08" db="EMBL/GenBank/DDBJ databases">
        <authorList>
            <person name="Kucharzyk K."/>
            <person name="Murdoch R.W."/>
            <person name="Higgins S."/>
            <person name="Loffler F."/>
        </authorList>
    </citation>
    <scope>NUCLEOTIDE SEQUENCE</scope>
</reference>